<comment type="caution">
    <text evidence="2">The sequence shown here is derived from an EMBL/GenBank/DDBJ whole genome shotgun (WGS) entry which is preliminary data.</text>
</comment>
<dbReference type="AlphaFoldDB" id="A0A6P1DY76"/>
<reference evidence="2 3" key="2">
    <citation type="submission" date="2020-02" db="EMBL/GenBank/DDBJ databases">
        <title>Genome sequences of Thiorhodococcus mannitoliphagus and Thiorhodococcus minor, purple sulfur photosynthetic bacteria in the gammaproteobacterial family, Chromatiaceae.</title>
        <authorList>
            <person name="Aviles F.A."/>
            <person name="Meyer T.E."/>
            <person name="Kyndt J.A."/>
        </authorList>
    </citation>
    <scope>NUCLEOTIDE SEQUENCE [LARGE SCALE GENOMIC DNA]</scope>
    <source>
        <strain evidence="2 3">DSM 18266</strain>
    </source>
</reference>
<keyword evidence="1" id="KW-1133">Transmembrane helix</keyword>
<feature type="transmembrane region" description="Helical" evidence="1">
    <location>
        <begin position="32"/>
        <end position="50"/>
    </location>
</feature>
<sequence length="53" mass="5930">METSIMNLMLISPLIALLSGIAILIWPRLLNYIVAFYLILFGALGILLQLQMP</sequence>
<evidence type="ECO:0000313" key="2">
    <source>
        <dbReference type="EMBL" id="NEX22649.1"/>
    </source>
</evidence>
<dbReference type="EMBL" id="JAAIJR010000115">
    <property type="protein sequence ID" value="NEX22649.1"/>
    <property type="molecule type" value="Genomic_DNA"/>
</dbReference>
<evidence type="ECO:0000256" key="1">
    <source>
        <dbReference type="SAM" id="Phobius"/>
    </source>
</evidence>
<evidence type="ECO:0000313" key="3">
    <source>
        <dbReference type="Proteomes" id="UP000471640"/>
    </source>
</evidence>
<keyword evidence="1" id="KW-0812">Transmembrane</keyword>
<protein>
    <submittedName>
        <fullName evidence="2">DUF3096 domain-containing protein</fullName>
    </submittedName>
</protein>
<organism evidence="2 3">
    <name type="scientific">Thiorhodococcus mannitoliphagus</name>
    <dbReference type="NCBI Taxonomy" id="329406"/>
    <lineage>
        <taxon>Bacteria</taxon>
        <taxon>Pseudomonadati</taxon>
        <taxon>Pseudomonadota</taxon>
        <taxon>Gammaproteobacteria</taxon>
        <taxon>Chromatiales</taxon>
        <taxon>Chromatiaceae</taxon>
        <taxon>Thiorhodococcus</taxon>
    </lineage>
</organism>
<accession>A0A6P1DY76</accession>
<feature type="transmembrane region" description="Helical" evidence="1">
    <location>
        <begin position="7"/>
        <end position="26"/>
    </location>
</feature>
<gene>
    <name evidence="2" type="ORF">G3480_20460</name>
</gene>
<dbReference type="Proteomes" id="UP000471640">
    <property type="component" value="Unassembled WGS sequence"/>
</dbReference>
<proteinExistence type="predicted"/>
<dbReference type="InterPro" id="IPR021446">
    <property type="entry name" value="DUF3096"/>
</dbReference>
<reference evidence="3" key="1">
    <citation type="journal article" date="2020" name="Microbiol. Resour. Announc.">
        <title>Draft Genome Sequences of Thiorhodococcus mannitoliphagus and Thiorhodococcus minor, Purple Sulfur Photosynthetic Bacteria in the Gammaproteobacterial Family Chromatiaceae.</title>
        <authorList>
            <person name="Aviles F.A."/>
            <person name="Meyer T.E."/>
            <person name="Kyndt J.A."/>
        </authorList>
    </citation>
    <scope>NUCLEOTIDE SEQUENCE [LARGE SCALE GENOMIC DNA]</scope>
    <source>
        <strain evidence="3">DSM 18266</strain>
    </source>
</reference>
<keyword evidence="1" id="KW-0472">Membrane</keyword>
<keyword evidence="3" id="KW-1185">Reference proteome</keyword>
<name>A0A6P1DY76_9GAMM</name>
<dbReference type="Pfam" id="PF11295">
    <property type="entry name" value="DUF3096"/>
    <property type="match status" value="1"/>
</dbReference>